<dbReference type="AlphaFoldDB" id="A0A4Y4DP24"/>
<accession>A0A4Y4DP24</accession>
<dbReference type="GO" id="GO:0016491">
    <property type="term" value="F:oxidoreductase activity"/>
    <property type="evidence" value="ECO:0007669"/>
    <property type="project" value="InterPro"/>
</dbReference>
<feature type="domain" description="DSBA-like thioredoxin" evidence="1">
    <location>
        <begin position="18"/>
        <end position="220"/>
    </location>
</feature>
<dbReference type="PANTHER" id="PTHR13887">
    <property type="entry name" value="GLUTATHIONE S-TRANSFERASE KAPPA"/>
    <property type="match status" value="1"/>
</dbReference>
<gene>
    <name evidence="2" type="ORF">AUR04nite_18750</name>
</gene>
<protein>
    <submittedName>
        <fullName evidence="2">DSBA oxidoreductase</fullName>
    </submittedName>
</protein>
<evidence type="ECO:0000259" key="1">
    <source>
        <dbReference type="Pfam" id="PF01323"/>
    </source>
</evidence>
<dbReference type="InterPro" id="IPR001853">
    <property type="entry name" value="DSBA-like_thioredoxin_dom"/>
</dbReference>
<evidence type="ECO:0000313" key="3">
    <source>
        <dbReference type="Proteomes" id="UP000316612"/>
    </source>
</evidence>
<proteinExistence type="predicted"/>
<reference evidence="2 3" key="1">
    <citation type="submission" date="2019-06" db="EMBL/GenBank/DDBJ databases">
        <title>Whole genome shotgun sequence of Glutamicibacter uratoxydans NBRC 15515.</title>
        <authorList>
            <person name="Hosoyama A."/>
            <person name="Uohara A."/>
            <person name="Ohji S."/>
            <person name="Ichikawa N."/>
        </authorList>
    </citation>
    <scope>NUCLEOTIDE SEQUENCE [LARGE SCALE GENOMIC DNA]</scope>
    <source>
        <strain evidence="2 3">NBRC 15515</strain>
    </source>
</reference>
<dbReference type="Gene3D" id="3.40.30.10">
    <property type="entry name" value="Glutaredoxin"/>
    <property type="match status" value="1"/>
</dbReference>
<dbReference type="InterPro" id="IPR036249">
    <property type="entry name" value="Thioredoxin-like_sf"/>
</dbReference>
<name>A0A4Y4DP24_GLUUR</name>
<organism evidence="2 3">
    <name type="scientific">Glutamicibacter uratoxydans</name>
    <name type="common">Arthrobacter uratoxydans</name>
    <dbReference type="NCBI Taxonomy" id="43667"/>
    <lineage>
        <taxon>Bacteria</taxon>
        <taxon>Bacillati</taxon>
        <taxon>Actinomycetota</taxon>
        <taxon>Actinomycetes</taxon>
        <taxon>Micrococcales</taxon>
        <taxon>Micrococcaceae</taxon>
        <taxon>Glutamicibacter</taxon>
    </lineage>
</organism>
<evidence type="ECO:0000313" key="2">
    <source>
        <dbReference type="EMBL" id="GED06343.1"/>
    </source>
</evidence>
<keyword evidence="3" id="KW-1185">Reference proteome</keyword>
<dbReference type="SUPFAM" id="SSF52833">
    <property type="entry name" value="Thioredoxin-like"/>
    <property type="match status" value="1"/>
</dbReference>
<comment type="caution">
    <text evidence="2">The sequence shown here is derived from an EMBL/GenBank/DDBJ whole genome shotgun (WGS) entry which is preliminary data.</text>
</comment>
<dbReference type="Pfam" id="PF01323">
    <property type="entry name" value="DSBA"/>
    <property type="match status" value="1"/>
</dbReference>
<sequence length="231" mass="25185">MRRVVPGMTETTENQRLRVDIFSDIACPWCFIGKRRFESGVEASGLGEDIDVYWHAYQLDPSLPEHYEGSEHDYLAKAKGMAPEQVSAMMEHVTAQAAGEGLNYDFANLVVANSFTALRVLEHAKQHSLGNEMKEALLSAHFEKGLDTGDTQTLLKLAAQVGLDAEQLAADLEEGRYTDEVNADIAQAKQIGVTGVPFFILDGKYGISGAQPSEVFANALTQVHAEVNAAQ</sequence>
<dbReference type="Proteomes" id="UP000316612">
    <property type="component" value="Unassembled WGS sequence"/>
</dbReference>
<dbReference type="CDD" id="cd03024">
    <property type="entry name" value="DsbA_FrnE"/>
    <property type="match status" value="1"/>
</dbReference>
<dbReference type="EMBL" id="BJNY01000009">
    <property type="protein sequence ID" value="GED06343.1"/>
    <property type="molecule type" value="Genomic_DNA"/>
</dbReference>
<dbReference type="PANTHER" id="PTHR13887:SF41">
    <property type="entry name" value="THIOREDOXIN SUPERFAMILY PROTEIN"/>
    <property type="match status" value="1"/>
</dbReference>